<reference evidence="10" key="1">
    <citation type="submission" date="2019-08" db="EMBL/GenBank/DDBJ databases">
        <title>The complete genome of Acinetobacter defluvii strain WCHAD010030.</title>
        <authorList>
            <person name="Hu Y."/>
            <person name="Qin J."/>
            <person name="Feng Y."/>
            <person name="Zong Z."/>
        </authorList>
    </citation>
    <scope>NUCLEOTIDE SEQUENCE</scope>
    <source>
        <strain evidence="10">WCHA30</strain>
    </source>
</reference>
<dbReference type="OrthoDB" id="9807329at2"/>
<dbReference type="CDD" id="cd07025">
    <property type="entry name" value="Peptidase_S66"/>
    <property type="match status" value="1"/>
</dbReference>
<evidence type="ECO:0000259" key="8">
    <source>
        <dbReference type="Pfam" id="PF02016"/>
    </source>
</evidence>
<dbReference type="Proteomes" id="UP000245977">
    <property type="component" value="Chromosome"/>
</dbReference>
<dbReference type="Gene3D" id="3.50.30.60">
    <property type="entry name" value="LD-carboxypeptidase A C-terminal domain-like"/>
    <property type="match status" value="1"/>
</dbReference>
<dbReference type="SUPFAM" id="SSF141986">
    <property type="entry name" value="LD-carboxypeptidase A C-terminal domain-like"/>
    <property type="match status" value="1"/>
</dbReference>
<dbReference type="InterPro" id="IPR029062">
    <property type="entry name" value="Class_I_gatase-like"/>
</dbReference>
<keyword evidence="5" id="KW-0720">Serine protease</keyword>
<feature type="chain" id="PRO_5015678613" evidence="7">
    <location>
        <begin position="25"/>
        <end position="347"/>
    </location>
</feature>
<evidence type="ECO:0000256" key="4">
    <source>
        <dbReference type="ARBA" id="ARBA00022801"/>
    </source>
</evidence>
<keyword evidence="3" id="KW-0645">Protease</keyword>
<dbReference type="GO" id="GO:0004180">
    <property type="term" value="F:carboxypeptidase activity"/>
    <property type="evidence" value="ECO:0007669"/>
    <property type="project" value="UniProtKB-KW"/>
</dbReference>
<dbReference type="Gene3D" id="3.40.50.10740">
    <property type="entry name" value="Class I glutamine amidotransferase-like"/>
    <property type="match status" value="1"/>
</dbReference>
<feature type="active site" description="Nucleophile" evidence="6">
    <location>
        <position position="128"/>
    </location>
</feature>
<keyword evidence="2" id="KW-0121">Carboxypeptidase</keyword>
<keyword evidence="4" id="KW-0378">Hydrolase</keyword>
<gene>
    <name evidence="10" type="ORF">DJ533_09295</name>
</gene>
<feature type="active site" description="Charge relay system" evidence="6">
    <location>
        <position position="316"/>
    </location>
</feature>
<protein>
    <submittedName>
        <fullName evidence="10">LD-carboxypeptidase</fullName>
    </submittedName>
</protein>
<dbReference type="PANTHER" id="PTHR30237:SF2">
    <property type="entry name" value="MUREIN TETRAPEPTIDE CARBOXYPEPTIDASE"/>
    <property type="match status" value="1"/>
</dbReference>
<feature type="signal peptide" evidence="7">
    <location>
        <begin position="1"/>
        <end position="24"/>
    </location>
</feature>
<accession>A0A2S2FCS7</accession>
<dbReference type="InterPro" id="IPR027461">
    <property type="entry name" value="Carboxypeptidase_A_C_sf"/>
</dbReference>
<comment type="similarity">
    <text evidence="1">Belongs to the peptidase S66 family.</text>
</comment>
<dbReference type="Pfam" id="PF02016">
    <property type="entry name" value="Peptidase_S66"/>
    <property type="match status" value="1"/>
</dbReference>
<sequence length="347" mass="39134">MKISLKFISTLAISLYFSISSSHAKDTIYLISSSSAYDESYIPKITQAFKNKGFNVSTEYLNQQLSDFGYVNTDHERAKNLIHALKNNQVKYLWFVRGGSGALNLLPKLHAEIAQIKQSTPKVLIGFSDVTAIHYFINNEIGWKSIHGTTAATGKIMNAPVTTPSAMDEAPTAKANILSADENQNDVVNEIFTTIQSGIHYQGLLPLNSAAKQHFYEGTLTGGNLTLVQTLFSTQYERSWDNKILLLEDISVTYKQLDRLLHQILFKKDFKPKAIVFGQFYPSKTNDGERLIYKEVIRTFAEQNHIPVYYYPYFGHGKVNKPFILGGKAHIACPQDSDYCSIFQEKF</sequence>
<dbReference type="SUPFAM" id="SSF52317">
    <property type="entry name" value="Class I glutamine amidotransferase-like"/>
    <property type="match status" value="1"/>
</dbReference>
<feature type="domain" description="LD-carboxypeptidase C-terminal" evidence="9">
    <location>
        <begin position="217"/>
        <end position="331"/>
    </location>
</feature>
<evidence type="ECO:0000256" key="1">
    <source>
        <dbReference type="ARBA" id="ARBA00010233"/>
    </source>
</evidence>
<evidence type="ECO:0000256" key="3">
    <source>
        <dbReference type="ARBA" id="ARBA00022670"/>
    </source>
</evidence>
<dbReference type="AlphaFoldDB" id="A0A2S2FCS7"/>
<proteinExistence type="inferred from homology"/>
<name>A0A2S2FCS7_9GAMM</name>
<evidence type="ECO:0000256" key="6">
    <source>
        <dbReference type="PIRSR" id="PIRSR028757-1"/>
    </source>
</evidence>
<keyword evidence="11" id="KW-1185">Reference proteome</keyword>
<evidence type="ECO:0000259" key="9">
    <source>
        <dbReference type="Pfam" id="PF17676"/>
    </source>
</evidence>
<dbReference type="Pfam" id="PF17676">
    <property type="entry name" value="Peptidase_S66C"/>
    <property type="match status" value="1"/>
</dbReference>
<organism evidence="10 11">
    <name type="scientific">Acinetobacter defluvii</name>
    <dbReference type="NCBI Taxonomy" id="1871111"/>
    <lineage>
        <taxon>Bacteria</taxon>
        <taxon>Pseudomonadati</taxon>
        <taxon>Pseudomonadota</taxon>
        <taxon>Gammaproteobacteria</taxon>
        <taxon>Moraxellales</taxon>
        <taxon>Moraxellaceae</taxon>
        <taxon>Acinetobacter</taxon>
    </lineage>
</organism>
<evidence type="ECO:0000256" key="7">
    <source>
        <dbReference type="SAM" id="SignalP"/>
    </source>
</evidence>
<evidence type="ECO:0000313" key="10">
    <source>
        <dbReference type="EMBL" id="AWL28749.1"/>
    </source>
</evidence>
<feature type="active site" description="Charge relay system" evidence="6">
    <location>
        <position position="248"/>
    </location>
</feature>
<dbReference type="InterPro" id="IPR040449">
    <property type="entry name" value="Peptidase_S66_N"/>
</dbReference>
<evidence type="ECO:0000256" key="5">
    <source>
        <dbReference type="ARBA" id="ARBA00022825"/>
    </source>
</evidence>
<dbReference type="InterPro" id="IPR027478">
    <property type="entry name" value="LdcA_N"/>
</dbReference>
<dbReference type="GO" id="GO:0006508">
    <property type="term" value="P:proteolysis"/>
    <property type="evidence" value="ECO:0007669"/>
    <property type="project" value="UniProtKB-KW"/>
</dbReference>
<feature type="domain" description="LD-carboxypeptidase N-terminal" evidence="8">
    <location>
        <begin position="28"/>
        <end position="148"/>
    </location>
</feature>
<dbReference type="RefSeq" id="WP_065992354.1">
    <property type="nucleotide sequence ID" value="NZ_CP029397.2"/>
</dbReference>
<dbReference type="EMBL" id="CP029397">
    <property type="protein sequence ID" value="AWL28749.1"/>
    <property type="molecule type" value="Genomic_DNA"/>
</dbReference>
<dbReference type="InterPro" id="IPR040921">
    <property type="entry name" value="Peptidase_S66C"/>
</dbReference>
<dbReference type="GO" id="GO:0008236">
    <property type="term" value="F:serine-type peptidase activity"/>
    <property type="evidence" value="ECO:0007669"/>
    <property type="project" value="UniProtKB-KW"/>
</dbReference>
<evidence type="ECO:0000313" key="11">
    <source>
        <dbReference type="Proteomes" id="UP000245977"/>
    </source>
</evidence>
<dbReference type="PANTHER" id="PTHR30237">
    <property type="entry name" value="MURAMOYLTETRAPEPTIDE CARBOXYPEPTIDASE"/>
    <property type="match status" value="1"/>
</dbReference>
<keyword evidence="7" id="KW-0732">Signal</keyword>
<dbReference type="STRING" id="1871111.GCA_001704615_00292"/>
<dbReference type="InterPro" id="IPR003507">
    <property type="entry name" value="S66_fam"/>
</dbReference>
<evidence type="ECO:0000256" key="2">
    <source>
        <dbReference type="ARBA" id="ARBA00022645"/>
    </source>
</evidence>
<dbReference type="KEGG" id="adv:DJ533_09295"/>
<dbReference type="PIRSF" id="PIRSF028757">
    <property type="entry name" value="LD-carboxypeptidase"/>
    <property type="match status" value="1"/>
</dbReference>